<proteinExistence type="predicted"/>
<evidence type="ECO:0000313" key="2">
    <source>
        <dbReference type="EMBL" id="KIM88264.1"/>
    </source>
</evidence>
<dbReference type="HOGENOM" id="CLU_2334393_0_0_1"/>
<feature type="transmembrane region" description="Helical" evidence="1">
    <location>
        <begin position="44"/>
        <end position="73"/>
    </location>
</feature>
<protein>
    <submittedName>
        <fullName evidence="2">Uncharacterized protein</fullName>
    </submittedName>
</protein>
<keyword evidence="1" id="KW-1133">Transmembrane helix</keyword>
<keyword evidence="1" id="KW-0812">Transmembrane</keyword>
<keyword evidence="3" id="KW-1185">Reference proteome</keyword>
<evidence type="ECO:0000256" key="1">
    <source>
        <dbReference type="SAM" id="Phobius"/>
    </source>
</evidence>
<dbReference type="AlphaFoldDB" id="A0A0C3G929"/>
<evidence type="ECO:0000313" key="3">
    <source>
        <dbReference type="Proteomes" id="UP000054166"/>
    </source>
</evidence>
<name>A0A0C3G929_PILCF</name>
<dbReference type="InParanoid" id="A0A0C3G929"/>
<keyword evidence="1" id="KW-0472">Membrane</keyword>
<sequence length="98" mass="11024">MSFLTLHSNRNLTIQRPHPRPSPRASTPRTILSPLNLPITQSTFMLVALVTWSKMTMLVSILCSIFVMSTWIASTLCRSMSTLITGWVLDTSRTTRTT</sequence>
<reference evidence="2 3" key="1">
    <citation type="submission" date="2014-04" db="EMBL/GenBank/DDBJ databases">
        <authorList>
            <consortium name="DOE Joint Genome Institute"/>
            <person name="Kuo A."/>
            <person name="Tarkka M."/>
            <person name="Buscot F."/>
            <person name="Kohler A."/>
            <person name="Nagy L.G."/>
            <person name="Floudas D."/>
            <person name="Copeland A."/>
            <person name="Barry K.W."/>
            <person name="Cichocki N."/>
            <person name="Veneault-Fourrey C."/>
            <person name="LaButti K."/>
            <person name="Lindquist E.A."/>
            <person name="Lipzen A."/>
            <person name="Lundell T."/>
            <person name="Morin E."/>
            <person name="Murat C."/>
            <person name="Sun H."/>
            <person name="Tunlid A."/>
            <person name="Henrissat B."/>
            <person name="Grigoriev I.V."/>
            <person name="Hibbett D.S."/>
            <person name="Martin F."/>
            <person name="Nordberg H.P."/>
            <person name="Cantor M.N."/>
            <person name="Hua S.X."/>
        </authorList>
    </citation>
    <scope>NUCLEOTIDE SEQUENCE [LARGE SCALE GENOMIC DNA]</scope>
    <source>
        <strain evidence="2 3">F 1598</strain>
    </source>
</reference>
<dbReference type="Proteomes" id="UP000054166">
    <property type="component" value="Unassembled WGS sequence"/>
</dbReference>
<gene>
    <name evidence="2" type="ORF">PILCRDRAFT_252407</name>
</gene>
<organism evidence="2 3">
    <name type="scientific">Piloderma croceum (strain F 1598)</name>
    <dbReference type="NCBI Taxonomy" id="765440"/>
    <lineage>
        <taxon>Eukaryota</taxon>
        <taxon>Fungi</taxon>
        <taxon>Dikarya</taxon>
        <taxon>Basidiomycota</taxon>
        <taxon>Agaricomycotina</taxon>
        <taxon>Agaricomycetes</taxon>
        <taxon>Agaricomycetidae</taxon>
        <taxon>Atheliales</taxon>
        <taxon>Atheliaceae</taxon>
        <taxon>Piloderma</taxon>
    </lineage>
</organism>
<reference evidence="3" key="2">
    <citation type="submission" date="2015-01" db="EMBL/GenBank/DDBJ databases">
        <title>Evolutionary Origins and Diversification of the Mycorrhizal Mutualists.</title>
        <authorList>
            <consortium name="DOE Joint Genome Institute"/>
            <consortium name="Mycorrhizal Genomics Consortium"/>
            <person name="Kohler A."/>
            <person name="Kuo A."/>
            <person name="Nagy L.G."/>
            <person name="Floudas D."/>
            <person name="Copeland A."/>
            <person name="Barry K.W."/>
            <person name="Cichocki N."/>
            <person name="Veneault-Fourrey C."/>
            <person name="LaButti K."/>
            <person name="Lindquist E.A."/>
            <person name="Lipzen A."/>
            <person name="Lundell T."/>
            <person name="Morin E."/>
            <person name="Murat C."/>
            <person name="Riley R."/>
            <person name="Ohm R."/>
            <person name="Sun H."/>
            <person name="Tunlid A."/>
            <person name="Henrissat B."/>
            <person name="Grigoriev I.V."/>
            <person name="Hibbett D.S."/>
            <person name="Martin F."/>
        </authorList>
    </citation>
    <scope>NUCLEOTIDE SEQUENCE [LARGE SCALE GENOMIC DNA]</scope>
    <source>
        <strain evidence="3">F 1598</strain>
    </source>
</reference>
<accession>A0A0C3G929</accession>
<dbReference type="EMBL" id="KN832977">
    <property type="protein sequence ID" value="KIM88264.1"/>
    <property type="molecule type" value="Genomic_DNA"/>
</dbReference>